<organism evidence="1 2">
    <name type="scientific">Mythimna loreyi</name>
    <dbReference type="NCBI Taxonomy" id="667449"/>
    <lineage>
        <taxon>Eukaryota</taxon>
        <taxon>Metazoa</taxon>
        <taxon>Ecdysozoa</taxon>
        <taxon>Arthropoda</taxon>
        <taxon>Hexapoda</taxon>
        <taxon>Insecta</taxon>
        <taxon>Pterygota</taxon>
        <taxon>Neoptera</taxon>
        <taxon>Endopterygota</taxon>
        <taxon>Lepidoptera</taxon>
        <taxon>Glossata</taxon>
        <taxon>Ditrysia</taxon>
        <taxon>Noctuoidea</taxon>
        <taxon>Noctuidae</taxon>
        <taxon>Noctuinae</taxon>
        <taxon>Hadenini</taxon>
        <taxon>Mythimna</taxon>
    </lineage>
</organism>
<protein>
    <submittedName>
        <fullName evidence="1">Uncharacterized protein</fullName>
    </submittedName>
</protein>
<evidence type="ECO:0000313" key="1">
    <source>
        <dbReference type="EMBL" id="KAJ8719437.1"/>
    </source>
</evidence>
<keyword evidence="2" id="KW-1185">Reference proteome</keyword>
<reference evidence="1" key="1">
    <citation type="submission" date="2023-03" db="EMBL/GenBank/DDBJ databases">
        <title>Chromosome-level genomes of two armyworms, Mythimna separata and Mythimna loreyi, provide insights into the biosynthesis and reception of sex pheromones.</title>
        <authorList>
            <person name="Zhao H."/>
        </authorList>
    </citation>
    <scope>NUCLEOTIDE SEQUENCE</scope>
    <source>
        <strain evidence="1">BeijingLab</strain>
    </source>
</reference>
<accession>A0ACC2QLZ3</accession>
<name>A0ACC2QLZ3_9NEOP</name>
<comment type="caution">
    <text evidence="1">The sequence shown here is derived from an EMBL/GenBank/DDBJ whole genome shotgun (WGS) entry which is preliminary data.</text>
</comment>
<proteinExistence type="predicted"/>
<dbReference type="Proteomes" id="UP001231649">
    <property type="component" value="Chromosome 3"/>
</dbReference>
<sequence>MPKKAPKNAFYYFMQDFKDEQQKKGITYPNLAEVSKAADPEWRNAPPSLRARYEARAKQEKEKRNIPVAKYTSTGIPLSVIEQEQKALQEAIEYEIQDIINMVKTRTINKSIYDDDIYVIDVNYYCKTSTSYLIAESTVLRFNLTNGFRDFYHEMINPGHIPVGYASDVKHGSTELGLDMPDETANKSNYMQILANIIDYLKQKDPSVKTLPPLYTMPDKVAPVQDFILQMCQKSGEDEFLFRVYKLDTLFFHLINNIKIQSNEGFPKESLALVQLKKDPFKYNPGLGCEHHESNDKSMECTTSRAKRWAFTILDSCCPVVGIPIVPGQHVPVEYDVEGIMKFKDSKTAWSRPTIAAVAGPSSSCNTTSNDSLLEQSLSSTCTLAEHIRKEKRDQGPLRMPETDYSKTIRPAPELTDEDFPALSIGAGRGRGLAGSFGKMNIKKK</sequence>
<dbReference type="EMBL" id="CM056779">
    <property type="protein sequence ID" value="KAJ8719437.1"/>
    <property type="molecule type" value="Genomic_DNA"/>
</dbReference>
<gene>
    <name evidence="1" type="ORF">PYW08_011612</name>
</gene>
<evidence type="ECO:0000313" key="2">
    <source>
        <dbReference type="Proteomes" id="UP001231649"/>
    </source>
</evidence>